<protein>
    <recommendedName>
        <fullName evidence="4">2-oxoglutarate-dependent dioxygenase DAO</fullName>
    </recommendedName>
    <alternativeName>
        <fullName evidence="5">Protein DIOXYGENASE FOR AUXIN OXIDATION</fullName>
    </alternativeName>
</protein>
<gene>
    <name evidence="8" type="ORF">RchiOBHm_Chr4g0418441</name>
</gene>
<comment type="caution">
    <text evidence="8">The sequence shown here is derived from an EMBL/GenBank/DDBJ whole genome shotgun (WGS) entry which is preliminary data.</text>
</comment>
<dbReference type="InterPro" id="IPR044861">
    <property type="entry name" value="IPNS-like_FE2OG_OXY"/>
</dbReference>
<keyword evidence="2 6" id="KW-0408">Iron</keyword>
<dbReference type="PANTHER" id="PTHR47990">
    <property type="entry name" value="2-OXOGLUTARATE (2OG) AND FE(II)-DEPENDENT OXYGENASE SUPERFAMILY PROTEIN-RELATED"/>
    <property type="match status" value="1"/>
</dbReference>
<evidence type="ECO:0000313" key="9">
    <source>
        <dbReference type="Proteomes" id="UP000238479"/>
    </source>
</evidence>
<dbReference type="InterPro" id="IPR027443">
    <property type="entry name" value="IPNS-like_sf"/>
</dbReference>
<dbReference type="OrthoDB" id="288590at2759"/>
<dbReference type="STRING" id="74649.A0A2P6QXC3"/>
<dbReference type="InterPro" id="IPR026992">
    <property type="entry name" value="DIOX_N"/>
</dbReference>
<evidence type="ECO:0000313" key="8">
    <source>
        <dbReference type="EMBL" id="PRQ38843.1"/>
    </source>
</evidence>
<dbReference type="Pfam" id="PF14226">
    <property type="entry name" value="DIOX_N"/>
    <property type="match status" value="1"/>
</dbReference>
<dbReference type="Gene3D" id="2.60.120.330">
    <property type="entry name" value="B-lactam Antibiotic, Isopenicillin N Synthase, Chain"/>
    <property type="match status" value="1"/>
</dbReference>
<feature type="domain" description="Fe2OG dioxygenase" evidence="7">
    <location>
        <begin position="156"/>
        <end position="263"/>
    </location>
</feature>
<keyword evidence="8" id="KW-0223">Dioxygenase</keyword>
<accession>A0A2P6QXC3</accession>
<dbReference type="GO" id="GO:0051213">
    <property type="term" value="F:dioxygenase activity"/>
    <property type="evidence" value="ECO:0007669"/>
    <property type="project" value="UniProtKB-KW"/>
</dbReference>
<dbReference type="PROSITE" id="PS51471">
    <property type="entry name" value="FE2OG_OXY"/>
    <property type="match status" value="1"/>
</dbReference>
<proteinExistence type="inferred from homology"/>
<keyword evidence="1 6" id="KW-0479">Metal-binding</keyword>
<name>A0A2P6QXC3_ROSCH</name>
<dbReference type="AlphaFoldDB" id="A0A2P6QXC3"/>
<dbReference type="InterPro" id="IPR050231">
    <property type="entry name" value="Iron_ascorbate_oxido_reductase"/>
</dbReference>
<evidence type="ECO:0000259" key="7">
    <source>
        <dbReference type="PROSITE" id="PS51471"/>
    </source>
</evidence>
<dbReference type="InterPro" id="IPR005123">
    <property type="entry name" value="Oxoglu/Fe-dep_dioxygenase_dom"/>
</dbReference>
<dbReference type="Gramene" id="PRQ38843">
    <property type="protein sequence ID" value="PRQ38843"/>
    <property type="gene ID" value="RchiOBHm_Chr4g0418441"/>
</dbReference>
<organism evidence="8 9">
    <name type="scientific">Rosa chinensis</name>
    <name type="common">China rose</name>
    <dbReference type="NCBI Taxonomy" id="74649"/>
    <lineage>
        <taxon>Eukaryota</taxon>
        <taxon>Viridiplantae</taxon>
        <taxon>Streptophyta</taxon>
        <taxon>Embryophyta</taxon>
        <taxon>Tracheophyta</taxon>
        <taxon>Spermatophyta</taxon>
        <taxon>Magnoliopsida</taxon>
        <taxon>eudicotyledons</taxon>
        <taxon>Gunneridae</taxon>
        <taxon>Pentapetalae</taxon>
        <taxon>rosids</taxon>
        <taxon>fabids</taxon>
        <taxon>Rosales</taxon>
        <taxon>Rosaceae</taxon>
        <taxon>Rosoideae</taxon>
        <taxon>Rosoideae incertae sedis</taxon>
        <taxon>Rosa</taxon>
    </lineage>
</organism>
<evidence type="ECO:0000256" key="1">
    <source>
        <dbReference type="ARBA" id="ARBA00022723"/>
    </source>
</evidence>
<comment type="function">
    <text evidence="3">2-oxoglutarate-dependent dioxygenase essential for auxin catabolism and maintenance of auxin homeostasis in reproductive organs. Catalyzes the irreversible oxidation of indole-3-acetic acid (IAA) to the biologically inactive 2-oxoindole-3-acetic acid (OxIAA).</text>
</comment>
<evidence type="ECO:0000256" key="4">
    <source>
        <dbReference type="ARBA" id="ARBA00074102"/>
    </source>
</evidence>
<dbReference type="Proteomes" id="UP000238479">
    <property type="component" value="Chromosome 4"/>
</dbReference>
<dbReference type="Pfam" id="PF03171">
    <property type="entry name" value="2OG-FeII_Oxy"/>
    <property type="match status" value="1"/>
</dbReference>
<comment type="similarity">
    <text evidence="6">Belongs to the iron/ascorbate-dependent oxidoreductase family.</text>
</comment>
<evidence type="ECO:0000256" key="5">
    <source>
        <dbReference type="ARBA" id="ARBA00076740"/>
    </source>
</evidence>
<evidence type="ECO:0000256" key="6">
    <source>
        <dbReference type="RuleBase" id="RU003682"/>
    </source>
</evidence>
<keyword evidence="6" id="KW-0560">Oxidoreductase</keyword>
<evidence type="ECO:0000256" key="2">
    <source>
        <dbReference type="ARBA" id="ARBA00023004"/>
    </source>
</evidence>
<dbReference type="GO" id="GO:0046872">
    <property type="term" value="F:metal ion binding"/>
    <property type="evidence" value="ECO:0007669"/>
    <property type="project" value="UniProtKB-KW"/>
</dbReference>
<reference evidence="8 9" key="1">
    <citation type="journal article" date="2018" name="Nat. Genet.">
        <title>The Rosa genome provides new insights in the design of modern roses.</title>
        <authorList>
            <person name="Bendahmane M."/>
        </authorList>
    </citation>
    <scope>NUCLEOTIDE SEQUENCE [LARGE SCALE GENOMIC DNA]</scope>
    <source>
        <strain evidence="9">cv. Old Blush</strain>
    </source>
</reference>
<sequence length="318" mass="36081">MGSDSHDQIPAIAFTINSREVDRGTDEWYHLCKMVREACENYGCFEIVYDKIPPQLRAETFSVSRQLFSLPLEKKKKNLNPKPYQGYLAPTVQAPLYESFGLEEAFNYESLRCLTEEISPNGHDQFCTVISMTKQLDELKDMINLMILDSYGLGEKSNSTLQSKTLLRIMKYLAPPSKDYTQALPAHTDKGLGTILCDDQVSGLEVETKDGQWVKLSLSPRSFVFLVADSLMAWSNGRMHSVKHRVMMRGEKERYSLGAFAVPLEGSIIKAQKELVDKEHPQILKDFDYTDFIKFFASDKGRAIDPEKQVFAYAGIST</sequence>
<dbReference type="FunFam" id="2.60.120.330:FF:000017">
    <property type="entry name" value="2-oxoglutarate-dependent dioxygenase DAO"/>
    <property type="match status" value="1"/>
</dbReference>
<dbReference type="SUPFAM" id="SSF51197">
    <property type="entry name" value="Clavaminate synthase-like"/>
    <property type="match status" value="1"/>
</dbReference>
<dbReference type="OMA" id="MMRGAND"/>
<evidence type="ECO:0000256" key="3">
    <source>
        <dbReference type="ARBA" id="ARBA00054658"/>
    </source>
</evidence>
<keyword evidence="9" id="KW-1185">Reference proteome</keyword>
<dbReference type="EMBL" id="PDCK01000042">
    <property type="protein sequence ID" value="PRQ38843.1"/>
    <property type="molecule type" value="Genomic_DNA"/>
</dbReference>